<gene>
    <name evidence="9" type="primary">ttuB_4</name>
    <name evidence="9" type="ORF">PS710_02914</name>
</gene>
<dbReference type="InterPro" id="IPR020846">
    <property type="entry name" value="MFS_dom"/>
</dbReference>
<evidence type="ECO:0000256" key="3">
    <source>
        <dbReference type="ARBA" id="ARBA00022692"/>
    </source>
</evidence>
<dbReference type="GO" id="GO:0022857">
    <property type="term" value="F:transmembrane transporter activity"/>
    <property type="evidence" value="ECO:0007669"/>
    <property type="project" value="InterPro"/>
</dbReference>
<keyword evidence="3 7" id="KW-0812">Transmembrane</keyword>
<dbReference type="InterPro" id="IPR011701">
    <property type="entry name" value="MFS"/>
</dbReference>
<evidence type="ECO:0000256" key="4">
    <source>
        <dbReference type="ARBA" id="ARBA00022797"/>
    </source>
</evidence>
<evidence type="ECO:0000313" key="9">
    <source>
        <dbReference type="EMBL" id="VVO04200.1"/>
    </source>
</evidence>
<sequence length="443" mass="48862">MATAIQSAVSEPAGIDELLLYRRIAWRILPLTIVCFLFSYFDRINISFAKTQMQAELGLSDAAYGFAASIFFFGYVLFEVPSSYGLKRYGAPSWICRIMVSWGLATAALVFAYNEYTLYFLRFLIGVMEAGFGPALLFYLACWFPKKNLASMNGIWFLSIPLAGVLGAPVSGLILEYMNGFLGLAGWHWLFVLSGLPCSLLGIVVLYKLDRDIQSAKWLTQDEKDVLQRNLDNDRKASNPIQASLFKVIFTRQVAVLSVIYFMIKLTGYGLNFWMPHLIGASGIKSELTVGFLTALPYLVAAIGMIIVTRRSDATGERRKYLWLCMMVGGVGYFAACYFNDHYILLTSFLVLATAGVFIAIPIFWTIPQQAFTGLAIAGGIAAVNTVGQLSGMVAPLLVGYINDVSGNTYMGMLALAPFCFLCAGLIYWGLPDDRKASKRVVA</sequence>
<evidence type="ECO:0000256" key="6">
    <source>
        <dbReference type="ARBA" id="ARBA00023136"/>
    </source>
</evidence>
<dbReference type="PROSITE" id="PS50850">
    <property type="entry name" value="MFS"/>
    <property type="match status" value="1"/>
</dbReference>
<evidence type="ECO:0000313" key="10">
    <source>
        <dbReference type="Proteomes" id="UP000381093"/>
    </source>
</evidence>
<feature type="transmembrane region" description="Helical" evidence="7">
    <location>
        <begin position="254"/>
        <end position="276"/>
    </location>
</feature>
<feature type="transmembrane region" description="Helical" evidence="7">
    <location>
        <begin position="24"/>
        <end position="42"/>
    </location>
</feature>
<feature type="transmembrane region" description="Helical" evidence="7">
    <location>
        <begin position="288"/>
        <end position="309"/>
    </location>
</feature>
<feature type="transmembrane region" description="Helical" evidence="7">
    <location>
        <begin position="345"/>
        <end position="365"/>
    </location>
</feature>
<comment type="subcellular location">
    <subcellularLocation>
        <location evidence="1">Membrane</location>
        <topology evidence="1">Multi-pass membrane protein</topology>
    </subcellularLocation>
</comment>
<keyword evidence="4" id="KW-0058">Aromatic hydrocarbons catabolism</keyword>
<dbReference type="PANTHER" id="PTHR43791:SF36">
    <property type="entry name" value="TRANSPORTER, PUTATIVE (AFU_ORTHOLOGUE AFUA_6G08340)-RELATED"/>
    <property type="match status" value="1"/>
</dbReference>
<evidence type="ECO:0000256" key="7">
    <source>
        <dbReference type="SAM" id="Phobius"/>
    </source>
</evidence>
<accession>A0A5E7CH72</accession>
<evidence type="ECO:0000256" key="5">
    <source>
        <dbReference type="ARBA" id="ARBA00022989"/>
    </source>
</evidence>
<dbReference type="SUPFAM" id="SSF103473">
    <property type="entry name" value="MFS general substrate transporter"/>
    <property type="match status" value="1"/>
</dbReference>
<dbReference type="GO" id="GO:0016020">
    <property type="term" value="C:membrane"/>
    <property type="evidence" value="ECO:0007669"/>
    <property type="project" value="UniProtKB-SubCell"/>
</dbReference>
<feature type="transmembrane region" description="Helical" evidence="7">
    <location>
        <begin position="187"/>
        <end position="207"/>
    </location>
</feature>
<evidence type="ECO:0000259" key="8">
    <source>
        <dbReference type="PROSITE" id="PS50850"/>
    </source>
</evidence>
<keyword evidence="5 7" id="KW-1133">Transmembrane helix</keyword>
<evidence type="ECO:0000256" key="1">
    <source>
        <dbReference type="ARBA" id="ARBA00004141"/>
    </source>
</evidence>
<dbReference type="Gene3D" id="1.20.1250.20">
    <property type="entry name" value="MFS general substrate transporter like domains"/>
    <property type="match status" value="2"/>
</dbReference>
<proteinExistence type="predicted"/>
<feature type="transmembrane region" description="Helical" evidence="7">
    <location>
        <begin position="372"/>
        <end position="398"/>
    </location>
</feature>
<feature type="domain" description="Major facilitator superfamily (MFS) profile" evidence="8">
    <location>
        <begin position="28"/>
        <end position="435"/>
    </location>
</feature>
<dbReference type="PANTHER" id="PTHR43791">
    <property type="entry name" value="PERMEASE-RELATED"/>
    <property type="match status" value="1"/>
</dbReference>
<dbReference type="Pfam" id="PF07690">
    <property type="entry name" value="MFS_1"/>
    <property type="match status" value="1"/>
</dbReference>
<name>A0A5E7CH72_PSEFL</name>
<feature type="transmembrane region" description="Helical" evidence="7">
    <location>
        <begin position="119"/>
        <end position="142"/>
    </location>
</feature>
<feature type="transmembrane region" description="Helical" evidence="7">
    <location>
        <begin position="94"/>
        <end position="113"/>
    </location>
</feature>
<keyword evidence="2" id="KW-0813">Transport</keyword>
<dbReference type="InterPro" id="IPR036259">
    <property type="entry name" value="MFS_trans_sf"/>
</dbReference>
<feature type="transmembrane region" description="Helical" evidence="7">
    <location>
        <begin position="62"/>
        <end position="82"/>
    </location>
</feature>
<keyword evidence="6 7" id="KW-0472">Membrane</keyword>
<dbReference type="Proteomes" id="UP000381093">
    <property type="component" value="Unassembled WGS sequence"/>
</dbReference>
<reference evidence="9 10" key="1">
    <citation type="submission" date="2019-09" db="EMBL/GenBank/DDBJ databases">
        <authorList>
            <person name="Chandra G."/>
            <person name="Truman W A."/>
        </authorList>
    </citation>
    <scope>NUCLEOTIDE SEQUENCE [LARGE SCALE GENOMIC DNA]</scope>
    <source>
        <strain evidence="9">PS710</strain>
    </source>
</reference>
<organism evidence="9 10">
    <name type="scientific">Pseudomonas fluorescens</name>
    <dbReference type="NCBI Taxonomy" id="294"/>
    <lineage>
        <taxon>Bacteria</taxon>
        <taxon>Pseudomonadati</taxon>
        <taxon>Pseudomonadota</taxon>
        <taxon>Gammaproteobacteria</taxon>
        <taxon>Pseudomonadales</taxon>
        <taxon>Pseudomonadaceae</taxon>
        <taxon>Pseudomonas</taxon>
    </lineage>
</organism>
<feature type="transmembrane region" description="Helical" evidence="7">
    <location>
        <begin position="410"/>
        <end position="431"/>
    </location>
</feature>
<dbReference type="AlphaFoldDB" id="A0A5E7CH72"/>
<dbReference type="EMBL" id="CABVHW010000008">
    <property type="protein sequence ID" value="VVO04200.1"/>
    <property type="molecule type" value="Genomic_DNA"/>
</dbReference>
<dbReference type="CDD" id="cd17319">
    <property type="entry name" value="MFS_ExuT_GudP_like"/>
    <property type="match status" value="1"/>
</dbReference>
<dbReference type="FunFam" id="1.20.1250.20:FF:000018">
    <property type="entry name" value="MFS transporter permease"/>
    <property type="match status" value="1"/>
</dbReference>
<evidence type="ECO:0000256" key="2">
    <source>
        <dbReference type="ARBA" id="ARBA00022448"/>
    </source>
</evidence>
<protein>
    <submittedName>
        <fullName evidence="9">Tartrate transporter</fullName>
    </submittedName>
</protein>
<feature type="transmembrane region" description="Helical" evidence="7">
    <location>
        <begin position="321"/>
        <end position="339"/>
    </location>
</feature>
<feature type="transmembrane region" description="Helical" evidence="7">
    <location>
        <begin position="154"/>
        <end position="175"/>
    </location>
</feature>